<organism evidence="5 6">
    <name type="scientific">Mariniblastus fucicola</name>
    <dbReference type="NCBI Taxonomy" id="980251"/>
    <lineage>
        <taxon>Bacteria</taxon>
        <taxon>Pseudomonadati</taxon>
        <taxon>Planctomycetota</taxon>
        <taxon>Planctomycetia</taxon>
        <taxon>Pirellulales</taxon>
        <taxon>Pirellulaceae</taxon>
        <taxon>Mariniblastus</taxon>
    </lineage>
</organism>
<gene>
    <name evidence="5" type="ORF">MFFC18_51840</name>
</gene>
<evidence type="ECO:0000313" key="5">
    <source>
        <dbReference type="EMBL" id="QEG25260.1"/>
    </source>
</evidence>
<dbReference type="EC" id="3.5.1.26" evidence="5"/>
<dbReference type="PANTHER" id="PTHR10188">
    <property type="entry name" value="L-ASPARAGINASE"/>
    <property type="match status" value="1"/>
</dbReference>
<protein>
    <submittedName>
        <fullName evidence="5">N(4)-(Beta-N-acetylglucosaminyl)-L-asparaginase</fullName>
        <ecNumber evidence="5">3.5.1.26</ecNumber>
    </submittedName>
</protein>
<dbReference type="PANTHER" id="PTHR10188:SF6">
    <property type="entry name" value="N(4)-(BETA-N-ACETYLGLUCOSAMINYL)-L-ASPARAGINASE"/>
    <property type="match status" value="1"/>
</dbReference>
<dbReference type="PROSITE" id="PS51318">
    <property type="entry name" value="TAT"/>
    <property type="match status" value="1"/>
</dbReference>
<dbReference type="SUPFAM" id="SSF56235">
    <property type="entry name" value="N-terminal nucleophile aminohydrolases (Ntn hydrolases)"/>
    <property type="match status" value="1"/>
</dbReference>
<evidence type="ECO:0000256" key="2">
    <source>
        <dbReference type="PIRSR" id="PIRSR600246-2"/>
    </source>
</evidence>
<dbReference type="AlphaFoldDB" id="A0A5B9PJ17"/>
<dbReference type="GO" id="GO:0003948">
    <property type="term" value="F:N4-(beta-N-acetylglucosaminyl)-L-asparaginase activity"/>
    <property type="evidence" value="ECO:0007669"/>
    <property type="project" value="UniProtKB-EC"/>
</dbReference>
<dbReference type="InterPro" id="IPR029055">
    <property type="entry name" value="Ntn_hydrolases_N"/>
</dbReference>
<dbReference type="Proteomes" id="UP000322214">
    <property type="component" value="Chromosome"/>
</dbReference>
<evidence type="ECO:0000256" key="3">
    <source>
        <dbReference type="PIRSR" id="PIRSR600246-3"/>
    </source>
</evidence>
<dbReference type="EMBL" id="CP042912">
    <property type="protein sequence ID" value="QEG25260.1"/>
    <property type="molecule type" value="Genomic_DNA"/>
</dbReference>
<name>A0A5B9PJ17_9BACT</name>
<dbReference type="Pfam" id="PF01112">
    <property type="entry name" value="Asparaginase_2"/>
    <property type="match status" value="1"/>
</dbReference>
<sequence length="329" mass="34454" precursor="true">MISRRHFIGTTAAVAAGSISASNTASANAVETTDPVRPVVISTWRHGLAANEAAWNVLSAGGSALDAAEQGVRVTESDPKVSSVGIGGWPDASGVVTLDACIMNEKGDCGSVAAMEEIENPITVARMVMEKTPHVMLVGKGAQMFAVENGIPKKNLLTPNAKAQYEKWKSAHPDAIKSRTINIENHDTIGLLTLDSQGNLSGACTTSGMAWKLPGRVGDSPIIGAGLYVDNEVGGATATGVGEAVIRACGSFLVVELMRQGNSPEDACRLAVERVISRSPDWKEIQVGFIAVNKQGEVGGFCIQPGFDYAVYDKAGGNRMFDGKSHVTK</sequence>
<feature type="binding site" evidence="2">
    <location>
        <begin position="239"/>
        <end position="242"/>
    </location>
    <ligand>
        <name>substrate</name>
    </ligand>
</feature>
<proteinExistence type="predicted"/>
<keyword evidence="4" id="KW-0732">Signal</keyword>
<feature type="chain" id="PRO_5023086609" evidence="4">
    <location>
        <begin position="28"/>
        <end position="329"/>
    </location>
</feature>
<dbReference type="InterPro" id="IPR006311">
    <property type="entry name" value="TAT_signal"/>
</dbReference>
<dbReference type="OrthoDB" id="9780217at2"/>
<dbReference type="GO" id="GO:0005737">
    <property type="term" value="C:cytoplasm"/>
    <property type="evidence" value="ECO:0007669"/>
    <property type="project" value="TreeGrafter"/>
</dbReference>
<dbReference type="FunFam" id="3.60.20.30:FF:000005">
    <property type="entry name" value="N(4)-(Beta-N-acetylglucosaminyl)-L-asparaginase"/>
    <property type="match status" value="1"/>
</dbReference>
<dbReference type="RefSeq" id="WP_075085784.1">
    <property type="nucleotide sequence ID" value="NZ_CP042912.1"/>
</dbReference>
<feature type="site" description="Cleavage; by autolysis" evidence="3">
    <location>
        <begin position="187"/>
        <end position="188"/>
    </location>
</feature>
<feature type="signal peptide" evidence="4">
    <location>
        <begin position="1"/>
        <end position="27"/>
    </location>
</feature>
<dbReference type="STRING" id="980251.GCA_001642875_03778"/>
<evidence type="ECO:0000313" key="6">
    <source>
        <dbReference type="Proteomes" id="UP000322214"/>
    </source>
</evidence>
<keyword evidence="6" id="KW-1185">Reference proteome</keyword>
<feature type="active site" description="Nucleophile" evidence="1">
    <location>
        <position position="188"/>
    </location>
</feature>
<accession>A0A5B9PJ17</accession>
<dbReference type="KEGG" id="mff:MFFC18_51840"/>
<keyword evidence="5" id="KW-0378">Hydrolase</keyword>
<dbReference type="InterPro" id="IPR000246">
    <property type="entry name" value="Peptidase_T2"/>
</dbReference>
<evidence type="ECO:0000256" key="4">
    <source>
        <dbReference type="SAM" id="SignalP"/>
    </source>
</evidence>
<feature type="binding site" evidence="2">
    <location>
        <begin position="216"/>
        <end position="219"/>
    </location>
    <ligand>
        <name>substrate</name>
    </ligand>
</feature>
<evidence type="ECO:0000256" key="1">
    <source>
        <dbReference type="PIRSR" id="PIRSR600246-1"/>
    </source>
</evidence>
<reference evidence="5 6" key="1">
    <citation type="submission" date="2019-08" db="EMBL/GenBank/DDBJ databases">
        <title>Deep-cultivation of Planctomycetes and their phenomic and genomic characterization uncovers novel biology.</title>
        <authorList>
            <person name="Wiegand S."/>
            <person name="Jogler M."/>
            <person name="Boedeker C."/>
            <person name="Pinto D."/>
            <person name="Vollmers J."/>
            <person name="Rivas-Marin E."/>
            <person name="Kohn T."/>
            <person name="Peeters S.H."/>
            <person name="Heuer A."/>
            <person name="Rast P."/>
            <person name="Oberbeckmann S."/>
            <person name="Bunk B."/>
            <person name="Jeske O."/>
            <person name="Meyerdierks A."/>
            <person name="Storesund J.E."/>
            <person name="Kallscheuer N."/>
            <person name="Luecker S."/>
            <person name="Lage O.M."/>
            <person name="Pohl T."/>
            <person name="Merkel B.J."/>
            <person name="Hornburger P."/>
            <person name="Mueller R.-W."/>
            <person name="Bruemmer F."/>
            <person name="Labrenz M."/>
            <person name="Spormann A.M."/>
            <person name="Op den Camp H."/>
            <person name="Overmann J."/>
            <person name="Amann R."/>
            <person name="Jetten M.S.M."/>
            <person name="Mascher T."/>
            <person name="Medema M.H."/>
            <person name="Devos D.P."/>
            <person name="Kaster A.-K."/>
            <person name="Ovreas L."/>
            <person name="Rohde M."/>
            <person name="Galperin M.Y."/>
            <person name="Jogler C."/>
        </authorList>
    </citation>
    <scope>NUCLEOTIDE SEQUENCE [LARGE SCALE GENOMIC DNA]</scope>
    <source>
        <strain evidence="5 6">FC18</strain>
    </source>
</reference>
<dbReference type="Gene3D" id="3.60.20.30">
    <property type="entry name" value="(Glycosyl)asparaginase"/>
    <property type="match status" value="1"/>
</dbReference>
<dbReference type="CDD" id="cd04513">
    <property type="entry name" value="Glycosylasparaginase"/>
    <property type="match status" value="1"/>
</dbReference>